<evidence type="ECO:0000256" key="4">
    <source>
        <dbReference type="ARBA" id="ARBA00022618"/>
    </source>
</evidence>
<dbReference type="EC" id="2.5.1.7" evidence="12"/>
<comment type="caution">
    <text evidence="12">Lacks conserved residue(s) required for the propagation of feature annotation.</text>
</comment>
<feature type="binding site" evidence="12">
    <location>
        <position position="328"/>
    </location>
    <ligand>
        <name>UDP-N-acetyl-alpha-D-glucosamine</name>
        <dbReference type="ChEBI" id="CHEBI:57705"/>
    </ligand>
</feature>
<feature type="binding site" evidence="12">
    <location>
        <begin position="122"/>
        <end position="126"/>
    </location>
    <ligand>
        <name>UDP-N-acetyl-alpha-D-glucosamine</name>
        <dbReference type="ChEBI" id="CHEBI:57705"/>
    </ligand>
</feature>
<evidence type="ECO:0000256" key="6">
    <source>
        <dbReference type="ARBA" id="ARBA00022960"/>
    </source>
</evidence>
<evidence type="ECO:0000256" key="5">
    <source>
        <dbReference type="ARBA" id="ARBA00022679"/>
    </source>
</evidence>
<dbReference type="GO" id="GO:0005737">
    <property type="term" value="C:cytoplasm"/>
    <property type="evidence" value="ECO:0007669"/>
    <property type="project" value="UniProtKB-SubCell"/>
</dbReference>
<gene>
    <name evidence="12" type="primary">murA</name>
    <name evidence="14" type="ORF">SAMN05444373_103224</name>
</gene>
<dbReference type="GO" id="GO:0019277">
    <property type="term" value="P:UDP-N-acetylgalactosamine biosynthetic process"/>
    <property type="evidence" value="ECO:0007669"/>
    <property type="project" value="InterPro"/>
</dbReference>
<keyword evidence="3 12" id="KW-0963">Cytoplasm</keyword>
<evidence type="ECO:0000256" key="11">
    <source>
        <dbReference type="ARBA" id="ARBA00047527"/>
    </source>
</evidence>
<evidence type="ECO:0000256" key="3">
    <source>
        <dbReference type="ARBA" id="ARBA00022490"/>
    </source>
</evidence>
<organism evidence="14 15">
    <name type="scientific">Thermoclostridium caenicola</name>
    <dbReference type="NCBI Taxonomy" id="659425"/>
    <lineage>
        <taxon>Bacteria</taxon>
        <taxon>Bacillati</taxon>
        <taxon>Bacillota</taxon>
        <taxon>Clostridia</taxon>
        <taxon>Eubacteriales</taxon>
        <taxon>Oscillospiraceae</taxon>
        <taxon>Thermoclostridium</taxon>
    </lineage>
</organism>
<feature type="active site" description="Proton donor" evidence="12">
    <location>
        <position position="117"/>
    </location>
</feature>
<comment type="subcellular location">
    <subcellularLocation>
        <location evidence="1 12">Cytoplasm</location>
    </subcellularLocation>
</comment>
<evidence type="ECO:0000256" key="10">
    <source>
        <dbReference type="ARBA" id="ARBA00038367"/>
    </source>
</evidence>
<keyword evidence="8 12" id="KW-0131">Cell cycle</keyword>
<dbReference type="InterPro" id="IPR013792">
    <property type="entry name" value="RNA3'P_cycl/enolpyr_Trfase_a/b"/>
</dbReference>
<reference evidence="14 15" key="1">
    <citation type="submission" date="2016-11" db="EMBL/GenBank/DDBJ databases">
        <authorList>
            <person name="Varghese N."/>
            <person name="Submissions S."/>
        </authorList>
    </citation>
    <scope>NUCLEOTIDE SEQUENCE [LARGE SCALE GENOMIC DNA]</scope>
    <source>
        <strain evidence="14 15">DSM 19027</strain>
    </source>
</reference>
<dbReference type="GO" id="GO:0071555">
    <property type="term" value="P:cell wall organization"/>
    <property type="evidence" value="ECO:0007669"/>
    <property type="project" value="UniProtKB-KW"/>
</dbReference>
<keyword evidence="4 12" id="KW-0132">Cell division</keyword>
<keyword evidence="15" id="KW-1185">Reference proteome</keyword>
<dbReference type="HAMAP" id="MF_00111">
    <property type="entry name" value="MurA"/>
    <property type="match status" value="1"/>
</dbReference>
<dbReference type="GO" id="GO:0051301">
    <property type="term" value="P:cell division"/>
    <property type="evidence" value="ECO:0007669"/>
    <property type="project" value="UniProtKB-KW"/>
</dbReference>
<feature type="modified residue" description="2-(S-cysteinyl)pyruvic acid O-phosphothioketal" evidence="12">
    <location>
        <position position="117"/>
    </location>
</feature>
<comment type="function">
    <text evidence="12">Cell wall formation. Adds enolpyruvyl to UDP-N-acetylglucosamine.</text>
</comment>
<dbReference type="PANTHER" id="PTHR43783:SF2">
    <property type="entry name" value="UDP-N-ACETYLGLUCOSAMINE 1-CARBOXYVINYLTRANSFERASE 2"/>
    <property type="match status" value="1"/>
</dbReference>
<comment type="pathway">
    <text evidence="2 12">Cell wall biogenesis; peptidoglycan biosynthesis.</text>
</comment>
<keyword evidence="6 12" id="KW-0133">Cell shape</keyword>
<protein>
    <recommendedName>
        <fullName evidence="12">UDP-N-acetylglucosamine 1-carboxyvinyltransferase</fullName>
        <ecNumber evidence="12">2.5.1.7</ecNumber>
    </recommendedName>
    <alternativeName>
        <fullName evidence="12">Enoylpyruvate transferase</fullName>
    </alternativeName>
    <alternativeName>
        <fullName evidence="12">UDP-N-acetylglucosamine enolpyruvyl transferase</fullName>
        <shortName evidence="12">EPT</shortName>
    </alternativeName>
</protein>
<feature type="domain" description="Enolpyruvate transferase" evidence="13">
    <location>
        <begin position="7"/>
        <end position="407"/>
    </location>
</feature>
<evidence type="ECO:0000256" key="2">
    <source>
        <dbReference type="ARBA" id="ARBA00004752"/>
    </source>
</evidence>
<evidence type="ECO:0000256" key="1">
    <source>
        <dbReference type="ARBA" id="ARBA00004496"/>
    </source>
</evidence>
<evidence type="ECO:0000256" key="8">
    <source>
        <dbReference type="ARBA" id="ARBA00023306"/>
    </source>
</evidence>
<comment type="similarity">
    <text evidence="10 12">Belongs to the EPSP synthase family. MurA subfamily.</text>
</comment>
<dbReference type="UniPathway" id="UPA00219"/>
<dbReference type="GO" id="GO:0008760">
    <property type="term" value="F:UDP-N-acetylglucosamine 1-carboxyvinyltransferase activity"/>
    <property type="evidence" value="ECO:0007669"/>
    <property type="project" value="UniProtKB-UniRule"/>
</dbReference>
<dbReference type="RefSeq" id="WP_149678995.1">
    <property type="nucleotide sequence ID" value="NZ_FQZP01000032.1"/>
</dbReference>
<evidence type="ECO:0000259" key="13">
    <source>
        <dbReference type="Pfam" id="PF00275"/>
    </source>
</evidence>
<feature type="binding site" evidence="12">
    <location>
        <begin position="22"/>
        <end position="23"/>
    </location>
    <ligand>
        <name>phosphoenolpyruvate</name>
        <dbReference type="ChEBI" id="CHEBI:58702"/>
    </ligand>
</feature>
<evidence type="ECO:0000256" key="9">
    <source>
        <dbReference type="ARBA" id="ARBA00023316"/>
    </source>
</evidence>
<keyword evidence="5 12" id="KW-0808">Transferase</keyword>
<sequence>MDKLLIRGPKRLKGEVTVSGAKNAALGVLPAALLLSDACTIENIPNILDIAILRRIMESLGTRFIDIDANTLRVDPTNVSSYVATSEDMHLFRGSYYLMGALLGRFRKAVVTFPGGCNFGVRPIDQHIKGFEALGAKVEIEHGHIKLSASKLTGANIYLDVVSVGATVNIMLAAVKAEGVTTIENAAKEPHIVDIANFLNAMGADIKGAGTDIIRIRGVKELKGNAVHSIIPDQIEAGTYMIAAAATKGDVLVKNVIPKHMESLSAKLIEMNVKVEEYDDSIRVWGKDRLNRVNIKTLPYPGFPTDLQPIMSVLLLRADGISTITESIFDNRFQYIEELRRMGAKVRVEGRMAVIEGGHKLTGAPIKALDLRAGAACVLAGCIADGVTEISNVHYIDRGYERMAEKLTSLGADIKRISDNEPA</sequence>
<comment type="catalytic activity">
    <reaction evidence="11 12">
        <text>phosphoenolpyruvate + UDP-N-acetyl-alpha-D-glucosamine = UDP-N-acetyl-3-O-(1-carboxyvinyl)-alpha-D-glucosamine + phosphate</text>
        <dbReference type="Rhea" id="RHEA:18681"/>
        <dbReference type="ChEBI" id="CHEBI:43474"/>
        <dbReference type="ChEBI" id="CHEBI:57705"/>
        <dbReference type="ChEBI" id="CHEBI:58702"/>
        <dbReference type="ChEBI" id="CHEBI:68483"/>
        <dbReference type="EC" id="2.5.1.7"/>
    </reaction>
</comment>
<name>A0A1M6HH93_9FIRM</name>
<dbReference type="InterPro" id="IPR001986">
    <property type="entry name" value="Enolpyruvate_Tfrase_dom"/>
</dbReference>
<accession>A0A1M6HH93</accession>
<evidence type="ECO:0000313" key="15">
    <source>
        <dbReference type="Proteomes" id="UP000324781"/>
    </source>
</evidence>
<dbReference type="InterPro" id="IPR005750">
    <property type="entry name" value="UDP_GlcNAc_COvinyl_MurA"/>
</dbReference>
<dbReference type="SUPFAM" id="SSF55205">
    <property type="entry name" value="EPT/RTPC-like"/>
    <property type="match status" value="1"/>
</dbReference>
<dbReference type="PANTHER" id="PTHR43783">
    <property type="entry name" value="UDP-N-ACETYLGLUCOSAMINE 1-CARBOXYVINYLTRANSFERASE"/>
    <property type="match status" value="1"/>
</dbReference>
<evidence type="ECO:0000256" key="12">
    <source>
        <dbReference type="HAMAP-Rule" id="MF_00111"/>
    </source>
</evidence>
<keyword evidence="12" id="KW-0670">Pyruvate</keyword>
<feature type="binding site" evidence="12">
    <location>
        <position position="306"/>
    </location>
    <ligand>
        <name>UDP-N-acetyl-alpha-D-glucosamine</name>
        <dbReference type="ChEBI" id="CHEBI:57705"/>
    </ligand>
</feature>
<dbReference type="Pfam" id="PF00275">
    <property type="entry name" value="EPSP_synthase"/>
    <property type="match status" value="1"/>
</dbReference>
<dbReference type="GO" id="GO:0008360">
    <property type="term" value="P:regulation of cell shape"/>
    <property type="evidence" value="ECO:0007669"/>
    <property type="project" value="UniProtKB-KW"/>
</dbReference>
<dbReference type="NCBIfam" id="TIGR01072">
    <property type="entry name" value="murA"/>
    <property type="match status" value="1"/>
</dbReference>
<dbReference type="Proteomes" id="UP000324781">
    <property type="component" value="Unassembled WGS sequence"/>
</dbReference>
<dbReference type="GO" id="GO:0009252">
    <property type="term" value="P:peptidoglycan biosynthetic process"/>
    <property type="evidence" value="ECO:0007669"/>
    <property type="project" value="UniProtKB-UniRule"/>
</dbReference>
<evidence type="ECO:0000256" key="7">
    <source>
        <dbReference type="ARBA" id="ARBA00022984"/>
    </source>
</evidence>
<dbReference type="NCBIfam" id="NF009470">
    <property type="entry name" value="PRK12830.1"/>
    <property type="match status" value="1"/>
</dbReference>
<keyword evidence="9 12" id="KW-0961">Cell wall biogenesis/degradation</keyword>
<dbReference type="InterPro" id="IPR050068">
    <property type="entry name" value="MurA_subfamily"/>
</dbReference>
<evidence type="ECO:0000313" key="14">
    <source>
        <dbReference type="EMBL" id="SHJ21552.1"/>
    </source>
</evidence>
<feature type="binding site" evidence="12">
    <location>
        <position position="93"/>
    </location>
    <ligand>
        <name>UDP-N-acetyl-alpha-D-glucosamine</name>
        <dbReference type="ChEBI" id="CHEBI:57705"/>
    </ligand>
</feature>
<dbReference type="Gene3D" id="3.65.10.10">
    <property type="entry name" value="Enolpyruvate transferase domain"/>
    <property type="match status" value="2"/>
</dbReference>
<dbReference type="OrthoDB" id="9803760at2"/>
<dbReference type="AlphaFoldDB" id="A0A1M6HH93"/>
<dbReference type="CDD" id="cd01555">
    <property type="entry name" value="UdpNAET"/>
    <property type="match status" value="1"/>
</dbReference>
<dbReference type="EMBL" id="FQZP01000032">
    <property type="protein sequence ID" value="SHJ21552.1"/>
    <property type="molecule type" value="Genomic_DNA"/>
</dbReference>
<dbReference type="InterPro" id="IPR036968">
    <property type="entry name" value="Enolpyruvate_Tfrase_sf"/>
</dbReference>
<dbReference type="NCBIfam" id="NF006873">
    <property type="entry name" value="PRK09369.1"/>
    <property type="match status" value="1"/>
</dbReference>
<keyword evidence="7 12" id="KW-0573">Peptidoglycan synthesis</keyword>
<proteinExistence type="inferred from homology"/>